<feature type="binding site" evidence="11">
    <location>
        <position position="254"/>
    </location>
    <ligand>
        <name>Zn(2+)</name>
        <dbReference type="ChEBI" id="CHEBI:29105"/>
        <label>2</label>
        <note>catalytic</note>
    </ligand>
</feature>
<comment type="cofactor">
    <cofactor evidence="11">
        <name>Ca(2+)</name>
        <dbReference type="ChEBI" id="CHEBI:29108"/>
    </cofactor>
    <text evidence="11">Can bind about 5 Ca(2+) ions per subunit.</text>
</comment>
<dbReference type="PRINTS" id="PR00138">
    <property type="entry name" value="MATRIXIN"/>
</dbReference>
<dbReference type="SUPFAM" id="SSF55486">
    <property type="entry name" value="Metalloproteases ('zincins'), catalytic domain"/>
    <property type="match status" value="1"/>
</dbReference>
<name>A0A1A9WVA0_9MUSC</name>
<evidence type="ECO:0000256" key="6">
    <source>
        <dbReference type="ARBA" id="ARBA00022833"/>
    </source>
</evidence>
<keyword evidence="3 10" id="KW-0479">Metal-binding</keyword>
<dbReference type="InterPro" id="IPR036375">
    <property type="entry name" value="Hemopexin-like_dom_sf"/>
</dbReference>
<dbReference type="InterPro" id="IPR001818">
    <property type="entry name" value="Pept_M10_metallopeptidase"/>
</dbReference>
<feature type="domain" description="Peptidase metallopeptidase" evidence="15">
    <location>
        <begin position="117"/>
        <end position="277"/>
    </location>
</feature>
<dbReference type="InterPro" id="IPR021158">
    <property type="entry name" value="Pept_M10A_Zn_BS"/>
</dbReference>
<dbReference type="SMART" id="SM00120">
    <property type="entry name" value="HX"/>
    <property type="match status" value="3"/>
</dbReference>
<evidence type="ECO:0000256" key="3">
    <source>
        <dbReference type="ARBA" id="ARBA00022723"/>
    </source>
</evidence>
<evidence type="ECO:0000256" key="14">
    <source>
        <dbReference type="SAM" id="SignalP"/>
    </source>
</evidence>
<feature type="repeat" description="Hemopexin" evidence="12">
    <location>
        <begin position="458"/>
        <end position="505"/>
    </location>
</feature>
<feature type="binding site" evidence="11">
    <location>
        <position position="187"/>
    </location>
    <ligand>
        <name>Ca(2+)</name>
        <dbReference type="ChEBI" id="CHEBI:29108"/>
        <label>3</label>
    </ligand>
</feature>
<keyword evidence="5" id="KW-0378">Hydrolase</keyword>
<dbReference type="PROSITE" id="PS51642">
    <property type="entry name" value="HEMOPEXIN_2"/>
    <property type="match status" value="2"/>
</dbReference>
<dbReference type="STRING" id="37001.A0A1A9WVA0"/>
<dbReference type="InterPro" id="IPR006026">
    <property type="entry name" value="Peptidase_Metallo"/>
</dbReference>
<feature type="binding site" evidence="11">
    <location>
        <position position="212"/>
    </location>
    <ligand>
        <name>Ca(2+)</name>
        <dbReference type="ChEBI" id="CHEBI:29108"/>
        <label>3</label>
    </ligand>
</feature>
<keyword evidence="4 14" id="KW-0732">Signal</keyword>
<dbReference type="PANTHER" id="PTHR10201:SF169">
    <property type="entry name" value="MATRIX METALLOPROTEINASE-16-LIKE PROTEIN"/>
    <property type="match status" value="1"/>
</dbReference>
<dbReference type="GO" id="GO:0030574">
    <property type="term" value="P:collagen catabolic process"/>
    <property type="evidence" value="ECO:0007669"/>
    <property type="project" value="TreeGrafter"/>
</dbReference>
<dbReference type="PANTHER" id="PTHR10201">
    <property type="entry name" value="MATRIX METALLOPROTEINASE"/>
    <property type="match status" value="1"/>
</dbReference>
<dbReference type="Pfam" id="PF00045">
    <property type="entry name" value="Hemopexin"/>
    <property type="match status" value="2"/>
</dbReference>
<comment type="similarity">
    <text evidence="1">Belongs to the peptidase M10A family.</text>
</comment>
<dbReference type="InterPro" id="IPR024079">
    <property type="entry name" value="MetalloPept_cat_dom_sf"/>
</dbReference>
<feature type="binding site" evidence="11">
    <location>
        <position position="182"/>
    </location>
    <ligand>
        <name>Zn(2+)</name>
        <dbReference type="ChEBI" id="CHEBI:29105"/>
        <label>1</label>
    </ligand>
</feature>
<reference evidence="17" key="1">
    <citation type="submission" date="2014-03" db="EMBL/GenBank/DDBJ databases">
        <authorList>
            <person name="Aksoy S."/>
            <person name="Warren W."/>
            <person name="Wilson R.K."/>
        </authorList>
    </citation>
    <scope>NUCLEOTIDE SEQUENCE [LARGE SCALE GENOMIC DNA]</scope>
    <source>
        <strain evidence="17">IAEA</strain>
    </source>
</reference>
<evidence type="ECO:0000256" key="12">
    <source>
        <dbReference type="PROSITE-ProRule" id="PRU01011"/>
    </source>
</evidence>
<dbReference type="Proteomes" id="UP000091820">
    <property type="component" value="Unassembled WGS sequence"/>
</dbReference>
<keyword evidence="6 10" id="KW-0862">Zinc</keyword>
<feature type="active site" evidence="9">
    <location>
        <position position="237"/>
    </location>
</feature>
<keyword evidence="11" id="KW-0106">Calcium</keyword>
<keyword evidence="2" id="KW-0645">Protease</keyword>
<sequence length="519" mass="59320">MFTVIFGFTLFYSIICFPAPSRQGIEVPPPEVLRFMRRFGYLDQNPDDSEALYHETAIVQAIRNVQKFGALNQTGQLDQMTLDLFHKPRCGVPDIGAQSFYLTQTSPITRNKRFVFGAGTWTKRHIRYFIGNWSLKVPPAQVERDIARALFVWSQYSGLKFERINDTSADIIIGFGSRYHGDHFPFDGAGNILAHAFYPYEMGSWGGDVHFDEDENWDENSTDLNKGVDFYSVALHELGHSLGLAHSPSHGSIMFPYYKGPGYNVLDYDDTLAMYNAYLSRKLEDDDTEEQNKDEQEDQLNEPVNQSDISTDDEKSSISSSNCDQIENKKYDKDHDNQTTSFIAASTGVCNNYEVPDICLGRFDAVCYFNKSVHIFKGCFAWRLMPNYKISPGYPIAVEKLFNKFPNTIAQIDACYERYDNAVVLFADQQVWIWRNDKFIENSPKPLSVILGNNSFIIPRVNGAMLWPKNNLTYIFGDTIFWRYNDYLQQLDAGYPKTLKRWPGLPHNLNAAATLPNGI</sequence>
<dbReference type="GO" id="GO:0008270">
    <property type="term" value="F:zinc ion binding"/>
    <property type="evidence" value="ECO:0007669"/>
    <property type="project" value="InterPro"/>
</dbReference>
<dbReference type="InterPro" id="IPR033739">
    <property type="entry name" value="M10A_MMP"/>
</dbReference>
<evidence type="ECO:0000256" key="4">
    <source>
        <dbReference type="ARBA" id="ARBA00022729"/>
    </source>
</evidence>
<feature type="binding site" evidence="10">
    <location>
        <position position="246"/>
    </location>
    <ligand>
        <name>Zn(2+)</name>
        <dbReference type="ChEBI" id="CHEBI:29105"/>
        <label>2</label>
        <note>catalytic</note>
    </ligand>
</feature>
<feature type="binding site" evidence="11">
    <location>
        <position position="413"/>
    </location>
    <ligand>
        <name>Ca(2+)</name>
        <dbReference type="ChEBI" id="CHEBI:29108"/>
        <label>4</label>
    </ligand>
</feature>
<dbReference type="InterPro" id="IPR018487">
    <property type="entry name" value="Hemopexin-like_repeat"/>
</dbReference>
<dbReference type="SMART" id="SM00235">
    <property type="entry name" value="ZnMc"/>
    <property type="match status" value="1"/>
</dbReference>
<evidence type="ECO:0000256" key="13">
    <source>
        <dbReference type="SAM" id="MobiDB-lite"/>
    </source>
</evidence>
<feature type="binding site" evidence="11">
    <location>
        <position position="215"/>
    </location>
    <ligand>
        <name>Ca(2+)</name>
        <dbReference type="ChEBI" id="CHEBI:29108"/>
        <label>1</label>
    </ligand>
</feature>
<feature type="binding site" evidence="10">
    <location>
        <position position="236"/>
    </location>
    <ligand>
        <name>Zn(2+)</name>
        <dbReference type="ChEBI" id="CHEBI:29105"/>
        <label>2</label>
        <note>catalytic</note>
    </ligand>
</feature>
<dbReference type="VEuPathDB" id="VectorBase:GBRI033754"/>
<comment type="cofactor">
    <cofactor evidence="11">
        <name>Zn(2+)</name>
        <dbReference type="ChEBI" id="CHEBI:29105"/>
    </cofactor>
    <text evidence="11">Binds 2 Zn(2+) ions per subunit.</text>
</comment>
<feature type="binding site" evidence="11">
    <location>
        <position position="208"/>
    </location>
    <ligand>
        <name>Ca(2+)</name>
        <dbReference type="ChEBI" id="CHEBI:29108"/>
        <label>2</label>
    </ligand>
</feature>
<dbReference type="AlphaFoldDB" id="A0A1A9WVA0"/>
<evidence type="ECO:0000256" key="10">
    <source>
        <dbReference type="PIRSR" id="PIRSR001191-2"/>
    </source>
</evidence>
<dbReference type="CDD" id="cd04278">
    <property type="entry name" value="ZnMc_MMP"/>
    <property type="match status" value="1"/>
</dbReference>
<keyword evidence="8" id="KW-0865">Zymogen</keyword>
<proteinExistence type="inferred from homology"/>
<dbReference type="GO" id="GO:0005615">
    <property type="term" value="C:extracellular space"/>
    <property type="evidence" value="ECO:0007669"/>
    <property type="project" value="TreeGrafter"/>
</dbReference>
<feature type="repeat" description="Hemopexin" evidence="12">
    <location>
        <begin position="360"/>
        <end position="405"/>
    </location>
</feature>
<dbReference type="InterPro" id="IPR036365">
    <property type="entry name" value="PGBD-like_sf"/>
</dbReference>
<dbReference type="GO" id="GO:0004222">
    <property type="term" value="F:metalloendopeptidase activity"/>
    <property type="evidence" value="ECO:0007669"/>
    <property type="project" value="InterPro"/>
</dbReference>
<feature type="binding site" evidence="11">
    <location>
        <position position="210"/>
    </location>
    <ligand>
        <name>Zn(2+)</name>
        <dbReference type="ChEBI" id="CHEBI:29105"/>
        <label>1</label>
    </ligand>
</feature>
<evidence type="ECO:0000256" key="11">
    <source>
        <dbReference type="PIRSR" id="PIRSR621190-2"/>
    </source>
</evidence>
<evidence type="ECO:0000313" key="16">
    <source>
        <dbReference type="EnsemblMetazoa" id="GBRI033754-PA"/>
    </source>
</evidence>
<dbReference type="PROSITE" id="PS00546">
    <property type="entry name" value="CYSTEINE_SWITCH"/>
    <property type="match status" value="1"/>
</dbReference>
<feature type="binding site" evidence="11">
    <location>
        <position position="180"/>
    </location>
    <ligand>
        <name>Zn(2+)</name>
        <dbReference type="ChEBI" id="CHEBI:29105"/>
        <label>1</label>
    </ligand>
</feature>
<dbReference type="GO" id="GO:0031012">
    <property type="term" value="C:extracellular matrix"/>
    <property type="evidence" value="ECO:0007669"/>
    <property type="project" value="InterPro"/>
</dbReference>
<feature type="chain" id="PRO_5008400692" description="Peptidase metallopeptidase domain-containing protein" evidence="14">
    <location>
        <begin position="25"/>
        <end position="519"/>
    </location>
</feature>
<dbReference type="SUPFAM" id="SSF50923">
    <property type="entry name" value="Hemopexin-like domain"/>
    <property type="match status" value="1"/>
</dbReference>
<dbReference type="Pfam" id="PF00413">
    <property type="entry name" value="Peptidase_M10"/>
    <property type="match status" value="1"/>
</dbReference>
<dbReference type="PIRSF" id="PIRSF001191">
    <property type="entry name" value="Peptidase_M10A_matrix"/>
    <property type="match status" value="1"/>
</dbReference>
<feature type="binding site" description="in inhibited form" evidence="11">
    <location>
        <position position="90"/>
    </location>
    <ligand>
        <name>Zn(2+)</name>
        <dbReference type="ChEBI" id="CHEBI:29105"/>
        <label>2</label>
        <note>catalytic</note>
    </ligand>
</feature>
<keyword evidence="7" id="KW-0482">Metalloprotease</keyword>
<dbReference type="EnsemblMetazoa" id="GBRI033754-RA">
    <property type="protein sequence ID" value="GBRI033754-PA"/>
    <property type="gene ID" value="GBRI033754"/>
</dbReference>
<feature type="binding site" evidence="11">
    <location>
        <position position="364"/>
    </location>
    <ligand>
        <name>Ca(2+)</name>
        <dbReference type="ChEBI" id="CHEBI:29108"/>
        <label>4</label>
    </ligand>
</feature>
<evidence type="ECO:0000313" key="17">
    <source>
        <dbReference type="Proteomes" id="UP000091820"/>
    </source>
</evidence>
<evidence type="ECO:0000256" key="1">
    <source>
        <dbReference type="ARBA" id="ARBA00010370"/>
    </source>
</evidence>
<dbReference type="Gene3D" id="3.40.390.10">
    <property type="entry name" value="Collagenase (Catalytic Domain)"/>
    <property type="match status" value="1"/>
</dbReference>
<feature type="region of interest" description="Disordered" evidence="13">
    <location>
        <begin position="283"/>
        <end position="323"/>
    </location>
</feature>
<evidence type="ECO:0000256" key="7">
    <source>
        <dbReference type="ARBA" id="ARBA00023049"/>
    </source>
</evidence>
<dbReference type="InterPro" id="IPR021190">
    <property type="entry name" value="Pept_M10A"/>
</dbReference>
<feature type="binding site" evidence="11">
    <location>
        <position position="170"/>
    </location>
    <ligand>
        <name>Ca(2+)</name>
        <dbReference type="ChEBI" id="CHEBI:29108"/>
        <label>2</label>
    </ligand>
</feature>
<reference evidence="16" key="2">
    <citation type="submission" date="2020-05" db="UniProtKB">
        <authorList>
            <consortium name="EnsemblMetazoa"/>
        </authorList>
    </citation>
    <scope>IDENTIFICATION</scope>
    <source>
        <strain evidence="16">IAEA</strain>
    </source>
</reference>
<dbReference type="GO" id="GO:0006508">
    <property type="term" value="P:proteolysis"/>
    <property type="evidence" value="ECO:0007669"/>
    <property type="project" value="UniProtKB-KW"/>
</dbReference>
<feature type="binding site" evidence="11">
    <location>
        <position position="206"/>
    </location>
    <ligand>
        <name>Ca(2+)</name>
        <dbReference type="ChEBI" id="CHEBI:29108"/>
        <label>2</label>
    </ligand>
</feature>
<feature type="binding site" evidence="11">
    <location>
        <position position="215"/>
    </location>
    <ligand>
        <name>Ca(2+)</name>
        <dbReference type="ChEBI" id="CHEBI:29108"/>
        <label>3</label>
    </ligand>
</feature>
<feature type="binding site" evidence="11">
    <location>
        <position position="188"/>
    </location>
    <ligand>
        <name>Ca(2+)</name>
        <dbReference type="ChEBI" id="CHEBI:29108"/>
        <label>3</label>
    </ligand>
</feature>
<evidence type="ECO:0000256" key="2">
    <source>
        <dbReference type="ARBA" id="ARBA00022670"/>
    </source>
</evidence>
<feature type="binding site" evidence="11">
    <location>
        <position position="464"/>
    </location>
    <ligand>
        <name>Ca(2+)</name>
        <dbReference type="ChEBI" id="CHEBI:29108"/>
        <label>5</label>
    </ligand>
</feature>
<evidence type="ECO:0000256" key="9">
    <source>
        <dbReference type="PIRSR" id="PIRSR001191-1"/>
    </source>
</evidence>
<protein>
    <recommendedName>
        <fullName evidence="15">Peptidase metallopeptidase domain-containing protein</fullName>
    </recommendedName>
</protein>
<dbReference type="SUPFAM" id="SSF47090">
    <property type="entry name" value="PGBD-like"/>
    <property type="match status" value="1"/>
</dbReference>
<feature type="signal peptide" evidence="14">
    <location>
        <begin position="1"/>
        <end position="24"/>
    </location>
</feature>
<dbReference type="Gene3D" id="2.110.10.10">
    <property type="entry name" value="Hemopexin-like domain"/>
    <property type="match status" value="1"/>
</dbReference>
<organism evidence="16 17">
    <name type="scientific">Glossina brevipalpis</name>
    <dbReference type="NCBI Taxonomy" id="37001"/>
    <lineage>
        <taxon>Eukaryota</taxon>
        <taxon>Metazoa</taxon>
        <taxon>Ecdysozoa</taxon>
        <taxon>Arthropoda</taxon>
        <taxon>Hexapoda</taxon>
        <taxon>Insecta</taxon>
        <taxon>Pterygota</taxon>
        <taxon>Neoptera</taxon>
        <taxon>Endopterygota</taxon>
        <taxon>Diptera</taxon>
        <taxon>Brachycera</taxon>
        <taxon>Muscomorpha</taxon>
        <taxon>Hippoboscoidea</taxon>
        <taxon>Glossinidae</taxon>
        <taxon>Glossina</taxon>
    </lineage>
</organism>
<feature type="binding site" evidence="10">
    <location>
        <position position="240"/>
    </location>
    <ligand>
        <name>Zn(2+)</name>
        <dbReference type="ChEBI" id="CHEBI:29105"/>
        <label>2</label>
        <note>catalytic</note>
    </ligand>
</feature>
<dbReference type="GO" id="GO:0030198">
    <property type="term" value="P:extracellular matrix organization"/>
    <property type="evidence" value="ECO:0007669"/>
    <property type="project" value="TreeGrafter"/>
</dbReference>
<evidence type="ECO:0000256" key="8">
    <source>
        <dbReference type="ARBA" id="ARBA00023145"/>
    </source>
</evidence>
<accession>A0A1A9WVA0</accession>
<keyword evidence="17" id="KW-1185">Reference proteome</keyword>
<evidence type="ECO:0000256" key="5">
    <source>
        <dbReference type="ARBA" id="ARBA00022801"/>
    </source>
</evidence>
<evidence type="ECO:0000259" key="15">
    <source>
        <dbReference type="SMART" id="SM00235"/>
    </source>
</evidence>
<feature type="binding site" evidence="11">
    <location>
        <position position="195"/>
    </location>
    <ligand>
        <name>Zn(2+)</name>
        <dbReference type="ChEBI" id="CHEBI:29105"/>
        <label>1</label>
    </ligand>
</feature>